<reference evidence="5 6" key="1">
    <citation type="submission" date="2019-12" db="EMBL/GenBank/DDBJ databases">
        <title>Draft genome sequencing of Halomonas icarensis D1-1.</title>
        <authorList>
            <person name="Pandiyan K."/>
            <person name="Kushwaha P."/>
            <person name="Gowdham M."/>
            <person name="Chakdar H."/>
            <person name="Singh A."/>
            <person name="Kumar M."/>
            <person name="Saxena A.K."/>
        </authorList>
    </citation>
    <scope>NUCLEOTIDE SEQUENCE [LARGE SCALE GENOMIC DNA]</scope>
    <source>
        <strain evidence="5 6">D1-1</strain>
    </source>
</reference>
<dbReference type="PANTHER" id="PTHR44051:SF9">
    <property type="entry name" value="GLUTATHIONE S-TRANSFERASE 1"/>
    <property type="match status" value="1"/>
</dbReference>
<feature type="domain" description="GST N-terminal" evidence="4">
    <location>
        <begin position="1"/>
        <end position="84"/>
    </location>
</feature>
<dbReference type="FunFam" id="3.40.30.10:FF:000156">
    <property type="entry name" value="Glutathione S-transferase 1"/>
    <property type="match status" value="1"/>
</dbReference>
<comment type="caution">
    <text evidence="5">The sequence shown here is derived from an EMBL/GenBank/DDBJ whole genome shotgun (WGS) entry which is preliminary data.</text>
</comment>
<gene>
    <name evidence="5" type="ORF">GRB80_04125</name>
</gene>
<evidence type="ECO:0000313" key="5">
    <source>
        <dbReference type="EMBL" id="NAW12024.1"/>
    </source>
</evidence>
<dbReference type="EC" id="2.5.1.18" evidence="1"/>
<dbReference type="CDD" id="cd03189">
    <property type="entry name" value="GST_C_GTT1_like"/>
    <property type="match status" value="1"/>
</dbReference>
<comment type="catalytic activity">
    <reaction evidence="3">
        <text>RX + glutathione = an S-substituted glutathione + a halide anion + H(+)</text>
        <dbReference type="Rhea" id="RHEA:16437"/>
        <dbReference type="ChEBI" id="CHEBI:15378"/>
        <dbReference type="ChEBI" id="CHEBI:16042"/>
        <dbReference type="ChEBI" id="CHEBI:17792"/>
        <dbReference type="ChEBI" id="CHEBI:57925"/>
        <dbReference type="ChEBI" id="CHEBI:90779"/>
        <dbReference type="EC" id="2.5.1.18"/>
    </reaction>
</comment>
<proteinExistence type="predicted"/>
<dbReference type="SFLD" id="SFLDG01150">
    <property type="entry name" value="Main.1:_Beta-like"/>
    <property type="match status" value="1"/>
</dbReference>
<dbReference type="GO" id="GO:0004364">
    <property type="term" value="F:glutathione transferase activity"/>
    <property type="evidence" value="ECO:0007669"/>
    <property type="project" value="UniProtKB-EC"/>
</dbReference>
<evidence type="ECO:0000256" key="2">
    <source>
        <dbReference type="ARBA" id="ARBA00022679"/>
    </source>
</evidence>
<dbReference type="Gene3D" id="1.20.1050.10">
    <property type="match status" value="1"/>
</dbReference>
<accession>A0A7X4VXC3</accession>
<dbReference type="AlphaFoldDB" id="A0A7X4VXC3"/>
<dbReference type="SFLD" id="SFLDS00019">
    <property type="entry name" value="Glutathione_Transferase_(cytos"/>
    <property type="match status" value="1"/>
</dbReference>
<dbReference type="InterPro" id="IPR004045">
    <property type="entry name" value="Glutathione_S-Trfase_N"/>
</dbReference>
<dbReference type="PROSITE" id="PS50404">
    <property type="entry name" value="GST_NTER"/>
    <property type="match status" value="1"/>
</dbReference>
<keyword evidence="6" id="KW-1185">Reference proteome</keyword>
<dbReference type="CDD" id="cd03046">
    <property type="entry name" value="GST_N_GTT1_like"/>
    <property type="match status" value="1"/>
</dbReference>
<dbReference type="InterPro" id="IPR004046">
    <property type="entry name" value="GST_C"/>
</dbReference>
<dbReference type="PANTHER" id="PTHR44051">
    <property type="entry name" value="GLUTATHIONE S-TRANSFERASE-RELATED"/>
    <property type="match status" value="1"/>
</dbReference>
<dbReference type="SFLD" id="SFLDG00358">
    <property type="entry name" value="Main_(cytGST)"/>
    <property type="match status" value="1"/>
</dbReference>
<dbReference type="Gene3D" id="3.40.30.10">
    <property type="entry name" value="Glutaredoxin"/>
    <property type="match status" value="1"/>
</dbReference>
<sequence length="226" mass="25653">MIELHHLENSRSQRILWLLEELGIDFEIVSYSRDPETQLAPASLRQLHPLGKAPLIRDLGRDERVVAESGAIIDYLVEHHDTQARLAPLPGSEAHERYRFWLHHAEGSAMPPLVMRLVFSRLGQPPVPTLARPLGRLFARGVEQQYLGPEIRRLGQFWAEELASRGPWFAGEAFTAADIQMSFPLLALESRGGLVDFPRLAEFLDACREREAYRRTVDRIGEFGLG</sequence>
<name>A0A7X4VXC3_9GAMM</name>
<dbReference type="InterPro" id="IPR036282">
    <property type="entry name" value="Glutathione-S-Trfase_C_sf"/>
</dbReference>
<dbReference type="GO" id="GO:0004601">
    <property type="term" value="F:peroxidase activity"/>
    <property type="evidence" value="ECO:0007669"/>
    <property type="project" value="UniProtKB-ARBA"/>
</dbReference>
<evidence type="ECO:0000256" key="3">
    <source>
        <dbReference type="ARBA" id="ARBA00047960"/>
    </source>
</evidence>
<dbReference type="Pfam" id="PF00043">
    <property type="entry name" value="GST_C"/>
    <property type="match status" value="1"/>
</dbReference>
<evidence type="ECO:0000259" key="4">
    <source>
        <dbReference type="PROSITE" id="PS50404"/>
    </source>
</evidence>
<dbReference type="InterPro" id="IPR036249">
    <property type="entry name" value="Thioredoxin-like_sf"/>
</dbReference>
<dbReference type="EMBL" id="WUTS01000001">
    <property type="protein sequence ID" value="NAW12024.1"/>
    <property type="molecule type" value="Genomic_DNA"/>
</dbReference>
<dbReference type="SUPFAM" id="SSF47616">
    <property type="entry name" value="GST C-terminal domain-like"/>
    <property type="match status" value="1"/>
</dbReference>
<protein>
    <recommendedName>
        <fullName evidence="1">glutathione transferase</fullName>
        <ecNumber evidence="1">2.5.1.18</ecNumber>
    </recommendedName>
</protein>
<dbReference type="Proteomes" id="UP000448235">
    <property type="component" value="Unassembled WGS sequence"/>
</dbReference>
<dbReference type="SUPFAM" id="SSF52833">
    <property type="entry name" value="Thioredoxin-like"/>
    <property type="match status" value="1"/>
</dbReference>
<dbReference type="GO" id="GO:0005737">
    <property type="term" value="C:cytoplasm"/>
    <property type="evidence" value="ECO:0007669"/>
    <property type="project" value="UniProtKB-ARBA"/>
</dbReference>
<evidence type="ECO:0000256" key="1">
    <source>
        <dbReference type="ARBA" id="ARBA00012452"/>
    </source>
</evidence>
<keyword evidence="2 5" id="KW-0808">Transferase</keyword>
<dbReference type="Pfam" id="PF13409">
    <property type="entry name" value="GST_N_2"/>
    <property type="match status" value="1"/>
</dbReference>
<organism evidence="5 6">
    <name type="scientific">Halomonas icarae</name>
    <dbReference type="NCBI Taxonomy" id="2691040"/>
    <lineage>
        <taxon>Bacteria</taxon>
        <taxon>Pseudomonadati</taxon>
        <taxon>Pseudomonadota</taxon>
        <taxon>Gammaproteobacteria</taxon>
        <taxon>Oceanospirillales</taxon>
        <taxon>Halomonadaceae</taxon>
        <taxon>Halomonas</taxon>
    </lineage>
</organism>
<dbReference type="RefSeq" id="WP_161422624.1">
    <property type="nucleotide sequence ID" value="NZ_JARWMY010000007.1"/>
</dbReference>
<evidence type="ECO:0000313" key="6">
    <source>
        <dbReference type="Proteomes" id="UP000448235"/>
    </source>
</evidence>
<dbReference type="InterPro" id="IPR040079">
    <property type="entry name" value="Glutathione_S-Trfase"/>
</dbReference>